<feature type="transmembrane region" description="Helical" evidence="6">
    <location>
        <begin position="300"/>
        <end position="319"/>
    </location>
</feature>
<evidence type="ECO:0000256" key="3">
    <source>
        <dbReference type="ARBA" id="ARBA00022692"/>
    </source>
</evidence>
<feature type="domain" description="Major facilitator superfamily (MFS) profile" evidence="7">
    <location>
        <begin position="31"/>
        <end position="442"/>
    </location>
</feature>
<comment type="subcellular location">
    <subcellularLocation>
        <location evidence="1">Cell membrane</location>
        <topology evidence="1">Multi-pass membrane protein</topology>
    </subcellularLocation>
</comment>
<sequence>MDKQSPLNNDNSVLAYQATAVAKPTRQRMVVILVLLVTLLVAYLDRVNVSVLVADETFLQEMGIKGDAVAMGSLMSMFLFTYAITNAVLSPLGDLWGPRKVMALAIVFWIVSCFYGGLVSTFTGMIVARCILGLGEGMHWPMQMKFVKNWFPPQERARANSTWLIGLSAGPALAMPFMVWVVGEWGWRTSFFTLAAIGIIPLLLIWFFTNDHPRESRAVNQRELEYIESGLKAEAEAAAGKMATVSTSSWENWKGFLLNFDYWLCVIFYVFSTSAWWGLATWIPSFLKQAMGFTWKSMGFWANAPYAAGVVALIIAGYLTDKIERKSTFGILHMLGAATGIYFSAHATGQVEAALWLVLAVASLLIGQPGHWSIIQKVVPAKALGAGSGFESALGSLGGAITPLIVGYFINATGSYVGGLMCLVTFCLIGALAMITLWFRKV</sequence>
<gene>
    <name evidence="8" type="ORF">SAMN04488500_10227</name>
</gene>
<dbReference type="STRING" id="112901.SAMN04488500_10227"/>
<dbReference type="InterPro" id="IPR020846">
    <property type="entry name" value="MFS_dom"/>
</dbReference>
<feature type="transmembrane region" description="Helical" evidence="6">
    <location>
        <begin position="262"/>
        <end position="280"/>
    </location>
</feature>
<keyword evidence="4 6" id="KW-1133">Transmembrane helix</keyword>
<evidence type="ECO:0000259" key="7">
    <source>
        <dbReference type="PROSITE" id="PS50850"/>
    </source>
</evidence>
<keyword evidence="5 6" id="KW-0472">Membrane</keyword>
<dbReference type="Proteomes" id="UP000192738">
    <property type="component" value="Unassembled WGS sequence"/>
</dbReference>
<evidence type="ECO:0000256" key="4">
    <source>
        <dbReference type="ARBA" id="ARBA00022989"/>
    </source>
</evidence>
<reference evidence="8 9" key="1">
    <citation type="submission" date="2017-04" db="EMBL/GenBank/DDBJ databases">
        <authorList>
            <person name="Afonso C.L."/>
            <person name="Miller P.J."/>
            <person name="Scott M.A."/>
            <person name="Spackman E."/>
            <person name="Goraichik I."/>
            <person name="Dimitrov K.M."/>
            <person name="Suarez D.L."/>
            <person name="Swayne D.E."/>
        </authorList>
    </citation>
    <scope>NUCLEOTIDE SEQUENCE [LARGE SCALE GENOMIC DNA]</scope>
    <source>
        <strain evidence="8 9">DSM 5090</strain>
    </source>
</reference>
<dbReference type="GO" id="GO:0005886">
    <property type="term" value="C:plasma membrane"/>
    <property type="evidence" value="ECO:0007669"/>
    <property type="project" value="UniProtKB-SubCell"/>
</dbReference>
<accession>A0A1W1YPR1</accession>
<protein>
    <submittedName>
        <fullName evidence="8">Sugar phosphate permease</fullName>
    </submittedName>
</protein>
<feature type="transmembrane region" description="Helical" evidence="6">
    <location>
        <begin position="393"/>
        <end position="410"/>
    </location>
</feature>
<evidence type="ECO:0000256" key="5">
    <source>
        <dbReference type="ARBA" id="ARBA00023136"/>
    </source>
</evidence>
<dbReference type="SUPFAM" id="SSF103473">
    <property type="entry name" value="MFS general substrate transporter"/>
    <property type="match status" value="1"/>
</dbReference>
<dbReference type="AlphaFoldDB" id="A0A1W1YPR1"/>
<keyword evidence="2" id="KW-0813">Transport</keyword>
<evidence type="ECO:0000256" key="6">
    <source>
        <dbReference type="SAM" id="Phobius"/>
    </source>
</evidence>
<keyword evidence="3 6" id="KW-0812">Transmembrane</keyword>
<dbReference type="Pfam" id="PF07690">
    <property type="entry name" value="MFS_1"/>
    <property type="match status" value="1"/>
</dbReference>
<feature type="transmembrane region" description="Helical" evidence="6">
    <location>
        <begin position="30"/>
        <end position="49"/>
    </location>
</feature>
<name>A0A1W1YPR1_9FIRM</name>
<dbReference type="PROSITE" id="PS50850">
    <property type="entry name" value="MFS"/>
    <property type="match status" value="1"/>
</dbReference>
<dbReference type="InterPro" id="IPR011701">
    <property type="entry name" value="MFS"/>
</dbReference>
<evidence type="ECO:0000313" key="9">
    <source>
        <dbReference type="Proteomes" id="UP000192738"/>
    </source>
</evidence>
<dbReference type="PANTHER" id="PTHR11662:SF399">
    <property type="entry name" value="FI19708P1-RELATED"/>
    <property type="match status" value="1"/>
</dbReference>
<dbReference type="InterPro" id="IPR036259">
    <property type="entry name" value="MFS_trans_sf"/>
</dbReference>
<dbReference type="CDD" id="cd17319">
    <property type="entry name" value="MFS_ExuT_GudP_like"/>
    <property type="match status" value="1"/>
</dbReference>
<dbReference type="PANTHER" id="PTHR11662">
    <property type="entry name" value="SOLUTE CARRIER FAMILY 17"/>
    <property type="match status" value="1"/>
</dbReference>
<feature type="transmembrane region" description="Helical" evidence="6">
    <location>
        <begin position="353"/>
        <end position="372"/>
    </location>
</feature>
<feature type="transmembrane region" description="Helical" evidence="6">
    <location>
        <begin position="69"/>
        <end position="89"/>
    </location>
</feature>
<proteinExistence type="predicted"/>
<dbReference type="OrthoDB" id="9766638at2"/>
<feature type="transmembrane region" description="Helical" evidence="6">
    <location>
        <begin position="101"/>
        <end position="118"/>
    </location>
</feature>
<dbReference type="EMBL" id="FWXI01000002">
    <property type="protein sequence ID" value="SMC37718.1"/>
    <property type="molecule type" value="Genomic_DNA"/>
</dbReference>
<evidence type="ECO:0000313" key="8">
    <source>
        <dbReference type="EMBL" id="SMC37718.1"/>
    </source>
</evidence>
<feature type="transmembrane region" description="Helical" evidence="6">
    <location>
        <begin position="331"/>
        <end position="347"/>
    </location>
</feature>
<feature type="transmembrane region" description="Helical" evidence="6">
    <location>
        <begin position="416"/>
        <end position="439"/>
    </location>
</feature>
<feature type="transmembrane region" description="Helical" evidence="6">
    <location>
        <begin position="163"/>
        <end position="183"/>
    </location>
</feature>
<dbReference type="RefSeq" id="WP_139796136.1">
    <property type="nucleotide sequence ID" value="NZ_CP155572.1"/>
</dbReference>
<evidence type="ECO:0000256" key="1">
    <source>
        <dbReference type="ARBA" id="ARBA00004651"/>
    </source>
</evidence>
<keyword evidence="9" id="KW-1185">Reference proteome</keyword>
<dbReference type="GO" id="GO:0022857">
    <property type="term" value="F:transmembrane transporter activity"/>
    <property type="evidence" value="ECO:0007669"/>
    <property type="project" value="InterPro"/>
</dbReference>
<organism evidence="8 9">
    <name type="scientific">Sporomusa malonica</name>
    <dbReference type="NCBI Taxonomy" id="112901"/>
    <lineage>
        <taxon>Bacteria</taxon>
        <taxon>Bacillati</taxon>
        <taxon>Bacillota</taxon>
        <taxon>Negativicutes</taxon>
        <taxon>Selenomonadales</taxon>
        <taxon>Sporomusaceae</taxon>
        <taxon>Sporomusa</taxon>
    </lineage>
</organism>
<dbReference type="Gene3D" id="1.20.1250.20">
    <property type="entry name" value="MFS general substrate transporter like domains"/>
    <property type="match status" value="2"/>
</dbReference>
<evidence type="ECO:0000256" key="2">
    <source>
        <dbReference type="ARBA" id="ARBA00022448"/>
    </source>
</evidence>
<dbReference type="InterPro" id="IPR050382">
    <property type="entry name" value="MFS_Na/Anion_cotransporter"/>
</dbReference>
<feature type="transmembrane region" description="Helical" evidence="6">
    <location>
        <begin position="189"/>
        <end position="208"/>
    </location>
</feature>